<name>A0A1I4XWE5_PSUAM</name>
<dbReference type="EMBL" id="FOUY01000012">
    <property type="protein sequence ID" value="SFN30134.1"/>
    <property type="molecule type" value="Genomic_DNA"/>
</dbReference>
<keyword evidence="3" id="KW-1185">Reference proteome</keyword>
<reference evidence="2 3" key="1">
    <citation type="submission" date="2016-10" db="EMBL/GenBank/DDBJ databases">
        <authorList>
            <person name="de Groot N.N."/>
        </authorList>
    </citation>
    <scope>NUCLEOTIDE SEQUENCE [LARGE SCALE GENOMIC DNA]</scope>
    <source>
        <strain evidence="2 3">CGMCC 4.1877</strain>
    </source>
</reference>
<sequence>MSRRPRVHESDVADLQQRLQELLSARGAASEEEIARYEADRERVLDLIGDQLREQRDYDASRRRLRAQIERDDSDGWFADGYDAAHQAHLDALAHVDDDSDPQAGEETERRRFESVVSAPYRRSDDATTDLASVERRIGDVHGALLIEDAVAARAEPPTIGQRVLDDEAGQAR</sequence>
<evidence type="ECO:0000313" key="2">
    <source>
        <dbReference type="EMBL" id="SFN30134.1"/>
    </source>
</evidence>
<evidence type="ECO:0000256" key="1">
    <source>
        <dbReference type="SAM" id="MobiDB-lite"/>
    </source>
</evidence>
<dbReference type="AlphaFoldDB" id="A0A1I4XWE5"/>
<dbReference type="STRING" id="260086.SAMN05216207_101227"/>
<accession>A0A1I4XWE5</accession>
<dbReference type="Proteomes" id="UP000199614">
    <property type="component" value="Unassembled WGS sequence"/>
</dbReference>
<proteinExistence type="predicted"/>
<dbReference type="RefSeq" id="WP_093342457.1">
    <property type="nucleotide sequence ID" value="NZ_FOUY01000012.1"/>
</dbReference>
<gene>
    <name evidence="2" type="ORF">SAMN05216207_101227</name>
</gene>
<evidence type="ECO:0000313" key="3">
    <source>
        <dbReference type="Proteomes" id="UP000199614"/>
    </source>
</evidence>
<dbReference type="OrthoDB" id="23744at1847"/>
<protein>
    <submittedName>
        <fullName evidence="2">Uncharacterized protein</fullName>
    </submittedName>
</protein>
<organism evidence="2 3">
    <name type="scientific">Pseudonocardia ammonioxydans</name>
    <dbReference type="NCBI Taxonomy" id="260086"/>
    <lineage>
        <taxon>Bacteria</taxon>
        <taxon>Bacillati</taxon>
        <taxon>Actinomycetota</taxon>
        <taxon>Actinomycetes</taxon>
        <taxon>Pseudonocardiales</taxon>
        <taxon>Pseudonocardiaceae</taxon>
        <taxon>Pseudonocardia</taxon>
    </lineage>
</organism>
<feature type="region of interest" description="Disordered" evidence="1">
    <location>
        <begin position="93"/>
        <end position="128"/>
    </location>
</feature>